<name>A0A821PR83_9NEOP</name>
<evidence type="ECO:0008006" key="3">
    <source>
        <dbReference type="Google" id="ProtNLM"/>
    </source>
</evidence>
<dbReference type="Gene3D" id="2.20.110.10">
    <property type="entry name" value="Histone H3 K4-specific methyltransferase SET7/9 N-terminal domain"/>
    <property type="match status" value="2"/>
</dbReference>
<dbReference type="InterPro" id="IPR052849">
    <property type="entry name" value="MORN_repeat_protein"/>
</dbReference>
<dbReference type="PANTHER" id="PTHR46917">
    <property type="entry name" value="MORN REPEAT-CONTAINING PROTEIN 2"/>
    <property type="match status" value="1"/>
</dbReference>
<protein>
    <recommendedName>
        <fullName evidence="3">MORN repeat-containing protein 5</fullName>
    </recommendedName>
</protein>
<accession>A0A821PR83</accession>
<evidence type="ECO:0000313" key="1">
    <source>
        <dbReference type="EMBL" id="CAF4811120.1"/>
    </source>
</evidence>
<gene>
    <name evidence="1" type="ORF">PMACD_LOCUS4049</name>
</gene>
<organism evidence="1 2">
    <name type="scientific">Pieris macdunnoughi</name>
    <dbReference type="NCBI Taxonomy" id="345717"/>
    <lineage>
        <taxon>Eukaryota</taxon>
        <taxon>Metazoa</taxon>
        <taxon>Ecdysozoa</taxon>
        <taxon>Arthropoda</taxon>
        <taxon>Hexapoda</taxon>
        <taxon>Insecta</taxon>
        <taxon>Pterygota</taxon>
        <taxon>Neoptera</taxon>
        <taxon>Endopterygota</taxon>
        <taxon>Lepidoptera</taxon>
        <taxon>Glossata</taxon>
        <taxon>Ditrysia</taxon>
        <taxon>Papilionoidea</taxon>
        <taxon>Pieridae</taxon>
        <taxon>Pierinae</taxon>
        <taxon>Pieris</taxon>
    </lineage>
</organism>
<sequence length="186" mass="21207">MADSTEQELEGDEKKVVKEIPVVQDQGYFIHDTGDTYEGFFEAKKKDRNVKMHGPGVYTTAEGDVYAGNWEVDRLGGNEESTITFTDGAKYEGTLKDWCYSGHGKYTYPDESTLLCDFAENAPVGNLKLIDPNGHTWLGKAEQGFGWFQPVNHFYEMLEKTRDFRFRKHTKSKDIEDADKVSKILK</sequence>
<dbReference type="EMBL" id="CAJOBZ010000007">
    <property type="protein sequence ID" value="CAF4811120.1"/>
    <property type="molecule type" value="Genomic_DNA"/>
</dbReference>
<comment type="caution">
    <text evidence="1">The sequence shown here is derived from an EMBL/GenBank/DDBJ whole genome shotgun (WGS) entry which is preliminary data.</text>
</comment>
<keyword evidence="2" id="KW-1185">Reference proteome</keyword>
<dbReference type="AlphaFoldDB" id="A0A821PR83"/>
<dbReference type="SUPFAM" id="SSF82185">
    <property type="entry name" value="Histone H3 K4-specific methyltransferase SET7/9 N-terminal domain"/>
    <property type="match status" value="1"/>
</dbReference>
<evidence type="ECO:0000313" key="2">
    <source>
        <dbReference type="Proteomes" id="UP000663880"/>
    </source>
</evidence>
<proteinExistence type="predicted"/>
<dbReference type="Proteomes" id="UP000663880">
    <property type="component" value="Unassembled WGS sequence"/>
</dbReference>
<dbReference type="PANTHER" id="PTHR46917:SF1">
    <property type="entry name" value="MORN REPEAT-CONTAINING PROTEIN 2"/>
    <property type="match status" value="1"/>
</dbReference>
<reference evidence="1" key="1">
    <citation type="submission" date="2021-02" db="EMBL/GenBank/DDBJ databases">
        <authorList>
            <person name="Steward A R."/>
        </authorList>
    </citation>
    <scope>NUCLEOTIDE SEQUENCE</scope>
</reference>
<dbReference type="OrthoDB" id="437960at2759"/>